<proteinExistence type="predicted"/>
<dbReference type="SUPFAM" id="SSF63817">
    <property type="entry name" value="Sortase"/>
    <property type="match status" value="1"/>
</dbReference>
<dbReference type="STRING" id="589385.SAMN05421504_106467"/>
<dbReference type="EMBL" id="FNON01000006">
    <property type="protein sequence ID" value="SDY70918.1"/>
    <property type="molecule type" value="Genomic_DNA"/>
</dbReference>
<evidence type="ECO:0000313" key="4">
    <source>
        <dbReference type="Proteomes" id="UP000199515"/>
    </source>
</evidence>
<gene>
    <name evidence="3" type="ORF">SAMN05421504_106467</name>
</gene>
<accession>A0A1H3M3T6</accession>
<dbReference type="NCBIfam" id="NF033748">
    <property type="entry name" value="class_F_sortase"/>
    <property type="match status" value="1"/>
</dbReference>
<evidence type="ECO:0000256" key="2">
    <source>
        <dbReference type="SAM" id="MobiDB-lite"/>
    </source>
</evidence>
<dbReference type="AlphaFoldDB" id="A0A1H3M3T6"/>
<reference evidence="3 4" key="1">
    <citation type="submission" date="2016-10" db="EMBL/GenBank/DDBJ databases">
        <authorList>
            <person name="de Groot N.N."/>
        </authorList>
    </citation>
    <scope>NUCLEOTIDE SEQUENCE [LARGE SCALE GENOMIC DNA]</scope>
    <source>
        <strain evidence="3 4">CPCC 202699</strain>
    </source>
</reference>
<dbReference type="InterPro" id="IPR042001">
    <property type="entry name" value="Sortase_F"/>
</dbReference>
<keyword evidence="1" id="KW-0378">Hydrolase</keyword>
<dbReference type="GO" id="GO:0016787">
    <property type="term" value="F:hydrolase activity"/>
    <property type="evidence" value="ECO:0007669"/>
    <property type="project" value="UniProtKB-KW"/>
</dbReference>
<dbReference type="InterPro" id="IPR005754">
    <property type="entry name" value="Sortase"/>
</dbReference>
<dbReference type="CDD" id="cd05829">
    <property type="entry name" value="Sortase_F"/>
    <property type="match status" value="1"/>
</dbReference>
<evidence type="ECO:0000313" key="3">
    <source>
        <dbReference type="EMBL" id="SDY70918.1"/>
    </source>
</evidence>
<dbReference type="InterPro" id="IPR023365">
    <property type="entry name" value="Sortase_dom-sf"/>
</dbReference>
<organism evidence="3 4">
    <name type="scientific">Amycolatopsis xylanica</name>
    <dbReference type="NCBI Taxonomy" id="589385"/>
    <lineage>
        <taxon>Bacteria</taxon>
        <taxon>Bacillati</taxon>
        <taxon>Actinomycetota</taxon>
        <taxon>Actinomycetes</taxon>
        <taxon>Pseudonocardiales</taxon>
        <taxon>Pseudonocardiaceae</taxon>
        <taxon>Amycolatopsis</taxon>
    </lineage>
</organism>
<dbReference type="Gene3D" id="2.40.260.10">
    <property type="entry name" value="Sortase"/>
    <property type="match status" value="1"/>
</dbReference>
<dbReference type="Pfam" id="PF04203">
    <property type="entry name" value="Sortase"/>
    <property type="match status" value="1"/>
</dbReference>
<keyword evidence="4" id="KW-1185">Reference proteome</keyword>
<feature type="compositionally biased region" description="Low complexity" evidence="2">
    <location>
        <begin position="60"/>
        <end position="76"/>
    </location>
</feature>
<sequence length="234" mass="24642">MQGAGPPRETGAARIHYTQTDFEGQDMKNFFRGKRGLLTLALVIFGALTFTLSGCAGETQSPQPAAGQQQDQQAVPEDGGGATGLAKSEPVSVDVPKIGAKSTLVPLGLNADNTVEVPPVTQPMQAGWYKNGPTPGEIGPAVILGHVDGNKQPGIFYKLKELAPGDKISVARKDGSTVEFVVTKVDQIAKDTFPTEAVYGDTEDAQLRLITCGGAFDKAAHSYKDNIIVYAKLA</sequence>
<evidence type="ECO:0000256" key="1">
    <source>
        <dbReference type="ARBA" id="ARBA00022801"/>
    </source>
</evidence>
<name>A0A1H3M3T6_9PSEU</name>
<protein>
    <submittedName>
        <fullName evidence="3">LPXTG-site transpeptidase (Sortase) family protein</fullName>
    </submittedName>
</protein>
<feature type="region of interest" description="Disordered" evidence="2">
    <location>
        <begin position="58"/>
        <end position="90"/>
    </location>
</feature>
<dbReference type="Proteomes" id="UP000199515">
    <property type="component" value="Unassembled WGS sequence"/>
</dbReference>